<dbReference type="Proteomes" id="UP000184357">
    <property type="component" value="Unassembled WGS sequence"/>
</dbReference>
<dbReference type="SUPFAM" id="SSF53335">
    <property type="entry name" value="S-adenosyl-L-methionine-dependent methyltransferases"/>
    <property type="match status" value="1"/>
</dbReference>
<evidence type="ECO:0000313" key="3">
    <source>
        <dbReference type="Proteomes" id="UP000184357"/>
    </source>
</evidence>
<dbReference type="STRING" id="43928.SAMN05443636_0007"/>
<evidence type="ECO:0000259" key="1">
    <source>
        <dbReference type="Pfam" id="PF04765"/>
    </source>
</evidence>
<evidence type="ECO:0000313" key="2">
    <source>
        <dbReference type="EMBL" id="SHG37177.1"/>
    </source>
</evidence>
<protein>
    <submittedName>
        <fullName evidence="2">Methyltransferase domain-containing protein</fullName>
    </submittedName>
</protein>
<dbReference type="PANTHER" id="PTHR12956:SF17">
    <property type="entry name" value="OS01G0749100 PROTEIN"/>
    <property type="match status" value="1"/>
</dbReference>
<dbReference type="RefSeq" id="WP_073306274.1">
    <property type="nucleotide sequence ID" value="NZ_FQWV01000001.1"/>
</dbReference>
<dbReference type="Pfam" id="PF04765">
    <property type="entry name" value="TOD1_MUCI70"/>
    <property type="match status" value="1"/>
</dbReference>
<dbReference type="GO" id="GO:0032259">
    <property type="term" value="P:methylation"/>
    <property type="evidence" value="ECO:0007669"/>
    <property type="project" value="UniProtKB-KW"/>
</dbReference>
<dbReference type="CDD" id="cd02440">
    <property type="entry name" value="AdoMet_MTases"/>
    <property type="match status" value="1"/>
</dbReference>
<dbReference type="AlphaFoldDB" id="A0A1M5J9D4"/>
<dbReference type="InterPro" id="IPR048354">
    <property type="entry name" value="TOD1_MUCI70_glycTrfase_dom"/>
</dbReference>
<gene>
    <name evidence="2" type="ORF">SAMN05443636_0007</name>
</gene>
<dbReference type="PANTHER" id="PTHR12956">
    <property type="entry name" value="ALKALINE CERAMIDASE-RELATED"/>
    <property type="match status" value="1"/>
</dbReference>
<dbReference type="EMBL" id="FQWV01000001">
    <property type="protein sequence ID" value="SHG37177.1"/>
    <property type="molecule type" value="Genomic_DNA"/>
</dbReference>
<keyword evidence="2" id="KW-0808">Transferase</keyword>
<feature type="domain" description="TOD1/MUCI70 glycosyltransferase-like" evidence="1">
    <location>
        <begin position="9"/>
        <end position="199"/>
    </location>
</feature>
<dbReference type="InterPro" id="IPR029063">
    <property type="entry name" value="SAM-dependent_MTases_sf"/>
</dbReference>
<dbReference type="Gene3D" id="3.40.50.150">
    <property type="entry name" value="Vaccinia Virus protein VP39"/>
    <property type="match status" value="1"/>
</dbReference>
<dbReference type="Pfam" id="PF13489">
    <property type="entry name" value="Methyltransf_23"/>
    <property type="match status" value="1"/>
</dbReference>
<organism evidence="2 3">
    <name type="scientific">Halobaculum gomorrense</name>
    <dbReference type="NCBI Taxonomy" id="43928"/>
    <lineage>
        <taxon>Archaea</taxon>
        <taxon>Methanobacteriati</taxon>
        <taxon>Methanobacteriota</taxon>
        <taxon>Stenosarchaea group</taxon>
        <taxon>Halobacteria</taxon>
        <taxon>Halobacteriales</taxon>
        <taxon>Haloferacaceae</taxon>
        <taxon>Halobaculum</taxon>
    </lineage>
</organism>
<proteinExistence type="predicted"/>
<keyword evidence="2" id="KW-0489">Methyltransferase</keyword>
<dbReference type="OrthoDB" id="1018at2157"/>
<dbReference type="InterPro" id="IPR006852">
    <property type="entry name" value="TOD1_MUCI70"/>
</dbReference>
<reference evidence="2 3" key="1">
    <citation type="submission" date="2016-11" db="EMBL/GenBank/DDBJ databases">
        <authorList>
            <person name="Jaros S."/>
            <person name="Januszkiewicz K."/>
            <person name="Wedrychowicz H."/>
        </authorList>
    </citation>
    <scope>NUCLEOTIDE SEQUENCE [LARGE SCALE GENOMIC DNA]</scope>
    <source>
        <strain evidence="2 3">DSM 9297</strain>
    </source>
</reference>
<name>A0A1M5J9D4_9EURY</name>
<keyword evidence="3" id="KW-1185">Reference proteome</keyword>
<accession>A0A1M5J9D4</accession>
<sequence length="485" mass="55894">MSLDSADPNIVVYTAIFADYDVLIDPVVAESSVDYVCFTDDETLTSDVWEIRNVTPMTDSALSNRRIKILAHEYLEEYDISVYIDGNIQILERVEPLVEDYLSTADFALYKHPKRTSVFEEAKACIEKNKAEEGPVREQLKYYRDAGFPDDRDLSENRILFRHHQEPEIKELMWSWWREVSERASRDQLSLMFVLWKHDLEHNQIPHSVRDSPQFAIHPHRPDGKLGLIWPYWMSVRTDPDPGLLKKAVFHFGRALSVLKREGFLALLSKSASLLVRTLATRVKEIGDQLGILGPDQIYSDEYYAKRRQDPFRSESHEIADALVEQFQPGSVIDFGCAIGTYLERFEELGVAIHGVEGNSAAFRHAVVPNDRLEQHDLRQPYEPDDYYDLVLSVEVAEHIPERYARTFVNTLAKSGDVVVLTAAPPGQGGTHHVNEKPPEYWTRLFNDHGMEYDRQTTDELKEEIVVDSLYHVPKNIMVFKKTDR</sequence>
<dbReference type="GO" id="GO:0008168">
    <property type="term" value="F:methyltransferase activity"/>
    <property type="evidence" value="ECO:0007669"/>
    <property type="project" value="UniProtKB-KW"/>
</dbReference>